<accession>A0A6A8A3D6</accession>
<evidence type="ECO:0000313" key="3">
    <source>
        <dbReference type="Proteomes" id="UP000435138"/>
    </source>
</evidence>
<evidence type="ECO:0000313" key="2">
    <source>
        <dbReference type="EMBL" id="MQY45044.1"/>
    </source>
</evidence>
<dbReference type="Gene3D" id="3.60.21.10">
    <property type="match status" value="1"/>
</dbReference>
<dbReference type="AlphaFoldDB" id="A0A6A8A3D6"/>
<organism evidence="2 3">
    <name type="scientific">Endobacterium cereale</name>
    <dbReference type="NCBI Taxonomy" id="2663029"/>
    <lineage>
        <taxon>Bacteria</taxon>
        <taxon>Pseudomonadati</taxon>
        <taxon>Pseudomonadota</taxon>
        <taxon>Alphaproteobacteria</taxon>
        <taxon>Hyphomicrobiales</taxon>
        <taxon>Rhizobiaceae</taxon>
        <taxon>Endobacterium</taxon>
    </lineage>
</organism>
<dbReference type="RefSeq" id="WP_153352549.1">
    <property type="nucleotide sequence ID" value="NZ_JAYKOO010000002.1"/>
</dbReference>
<reference evidence="2 3" key="1">
    <citation type="submission" date="2019-11" db="EMBL/GenBank/DDBJ databases">
        <title>Genome analysis of Rhizobacterium cereale a novel genus and species isolated from maize roots in North Spain.</title>
        <authorList>
            <person name="Menendez E."/>
            <person name="Flores-Felix J.D."/>
            <person name="Ramirez-Bahena M.-H."/>
            <person name="Igual J.M."/>
            <person name="Garcia-Fraile P."/>
            <person name="Peix A."/>
            <person name="Velazquez E."/>
        </authorList>
    </citation>
    <scope>NUCLEOTIDE SEQUENCE [LARGE SCALE GENOMIC DNA]</scope>
    <source>
        <strain evidence="2 3">RZME27</strain>
    </source>
</reference>
<evidence type="ECO:0000259" key="1">
    <source>
        <dbReference type="Pfam" id="PF00149"/>
    </source>
</evidence>
<proteinExistence type="predicted"/>
<dbReference type="EMBL" id="WIXI01000022">
    <property type="protein sequence ID" value="MQY45044.1"/>
    <property type="molecule type" value="Genomic_DNA"/>
</dbReference>
<dbReference type="GO" id="GO:0016787">
    <property type="term" value="F:hydrolase activity"/>
    <property type="evidence" value="ECO:0007669"/>
    <property type="project" value="InterPro"/>
</dbReference>
<dbReference type="PANTHER" id="PTHR16509">
    <property type="match status" value="1"/>
</dbReference>
<feature type="domain" description="Calcineurin-like phosphoesterase" evidence="1">
    <location>
        <begin position="9"/>
        <end position="229"/>
    </location>
</feature>
<sequence>MSREKPLIRFGVLADPQYAALPPHPTLNRHYQASKAKIAQALEVLDGEELAFIVTLGDLIDRGWENFDVVLPLFETSRHECLFLPGNHDFLVEPEHLAKVHDRLGMPAPYHHFARDGFRFVIIDGCEESLFATRHDPERHAQAVDRLAGLEAKGAINAKDWNAGISRTQFEWLRDVLDRAAWDGEKVVIMGHYPLYPDSDHNLWDSAEVAAMIASYSNVVAYLNGHQHTGNLGQLGNSWFVNFKGMVDTPDENAFSVVEIFADRIEIIGHGREESRTLPL</sequence>
<dbReference type="InterPro" id="IPR004843">
    <property type="entry name" value="Calcineurin-like_PHP"/>
</dbReference>
<keyword evidence="3" id="KW-1185">Reference proteome</keyword>
<name>A0A6A8A3D6_9HYPH</name>
<comment type="caution">
    <text evidence="2">The sequence shown here is derived from an EMBL/GenBank/DDBJ whole genome shotgun (WGS) entry which is preliminary data.</text>
</comment>
<dbReference type="Proteomes" id="UP000435138">
    <property type="component" value="Unassembled WGS sequence"/>
</dbReference>
<dbReference type="PANTHER" id="PTHR16509:SF1">
    <property type="entry name" value="MANGANESE-DEPENDENT ADP-RIBOSE_CDP-ALCOHOL DIPHOSPHATASE"/>
    <property type="match status" value="1"/>
</dbReference>
<dbReference type="InterPro" id="IPR029052">
    <property type="entry name" value="Metallo-depent_PP-like"/>
</dbReference>
<dbReference type="SUPFAM" id="SSF56300">
    <property type="entry name" value="Metallo-dependent phosphatases"/>
    <property type="match status" value="1"/>
</dbReference>
<gene>
    <name evidence="2" type="ORF">GAO09_03040</name>
</gene>
<protein>
    <submittedName>
        <fullName evidence="2">Phosphatase</fullName>
    </submittedName>
</protein>
<dbReference type="Pfam" id="PF00149">
    <property type="entry name" value="Metallophos"/>
    <property type="match status" value="1"/>
</dbReference>